<dbReference type="PROSITE" id="PS50125">
    <property type="entry name" value="GUANYLATE_CYCLASE_2"/>
    <property type="match status" value="1"/>
</dbReference>
<evidence type="ECO:0000313" key="18">
    <source>
        <dbReference type="Proteomes" id="UP001153069"/>
    </source>
</evidence>
<dbReference type="PROSITE" id="PS00108">
    <property type="entry name" value="PROTEIN_KINASE_ST"/>
    <property type="match status" value="1"/>
</dbReference>
<protein>
    <recommendedName>
        <fullName evidence="2">guanylate cyclase</fullName>
        <ecNumber evidence="2">4.6.1.2</ecNumber>
    </recommendedName>
</protein>
<evidence type="ECO:0000256" key="7">
    <source>
        <dbReference type="ARBA" id="ARBA00022989"/>
    </source>
</evidence>
<dbReference type="Gene3D" id="3.30.70.1230">
    <property type="entry name" value="Nucleotide cyclase"/>
    <property type="match status" value="1"/>
</dbReference>
<name>A0A9N8D7B8_9STRA</name>
<dbReference type="SUPFAM" id="SSF55073">
    <property type="entry name" value="Nucleotide cyclase"/>
    <property type="match status" value="1"/>
</dbReference>
<evidence type="ECO:0000256" key="11">
    <source>
        <dbReference type="PROSITE-ProRule" id="PRU10141"/>
    </source>
</evidence>
<feature type="region of interest" description="Disordered" evidence="12">
    <location>
        <begin position="730"/>
        <end position="752"/>
    </location>
</feature>
<reference evidence="17" key="1">
    <citation type="submission" date="2020-06" db="EMBL/GenBank/DDBJ databases">
        <authorList>
            <consortium name="Plant Systems Biology data submission"/>
        </authorList>
    </citation>
    <scope>NUCLEOTIDE SEQUENCE</scope>
    <source>
        <strain evidence="17">D6</strain>
    </source>
</reference>
<keyword evidence="10" id="KW-0141">cGMP biosynthesis</keyword>
<accession>A0A9N8D7B8</accession>
<dbReference type="SMART" id="SM00220">
    <property type="entry name" value="S_TKc"/>
    <property type="match status" value="1"/>
</dbReference>
<feature type="domain" description="Guanylate cyclase" evidence="16">
    <location>
        <begin position="1099"/>
        <end position="1230"/>
    </location>
</feature>
<dbReference type="InterPro" id="IPR029787">
    <property type="entry name" value="Nucleotide_cyclase"/>
</dbReference>
<dbReference type="InterPro" id="IPR001054">
    <property type="entry name" value="A/G_cyclase"/>
</dbReference>
<dbReference type="GO" id="GO:0004674">
    <property type="term" value="F:protein serine/threonine kinase activity"/>
    <property type="evidence" value="ECO:0007669"/>
    <property type="project" value="UniProtKB-KW"/>
</dbReference>
<dbReference type="Gene3D" id="3.40.190.10">
    <property type="entry name" value="Periplasmic binding protein-like II"/>
    <property type="match status" value="1"/>
</dbReference>
<feature type="domain" description="Protein kinase" evidence="15">
    <location>
        <begin position="700"/>
        <end position="1050"/>
    </location>
</feature>
<dbReference type="SUPFAM" id="SSF53850">
    <property type="entry name" value="Periplasmic binding protein-like II"/>
    <property type="match status" value="1"/>
</dbReference>
<dbReference type="Pfam" id="PF00211">
    <property type="entry name" value="Guanylate_cyc"/>
    <property type="match status" value="1"/>
</dbReference>
<dbReference type="InterPro" id="IPR017441">
    <property type="entry name" value="Protein_kinase_ATP_BS"/>
</dbReference>
<evidence type="ECO:0000256" key="8">
    <source>
        <dbReference type="ARBA" id="ARBA00023136"/>
    </source>
</evidence>
<dbReference type="PANTHER" id="PTHR11920:SF335">
    <property type="entry name" value="GUANYLATE CYCLASE"/>
    <property type="match status" value="1"/>
</dbReference>
<dbReference type="GO" id="GO:0005524">
    <property type="term" value="F:ATP binding"/>
    <property type="evidence" value="ECO:0007669"/>
    <property type="project" value="UniProtKB-UniRule"/>
</dbReference>
<dbReference type="GO" id="GO:0005886">
    <property type="term" value="C:plasma membrane"/>
    <property type="evidence" value="ECO:0007669"/>
    <property type="project" value="TreeGrafter"/>
</dbReference>
<dbReference type="GO" id="GO:0035556">
    <property type="term" value="P:intracellular signal transduction"/>
    <property type="evidence" value="ECO:0007669"/>
    <property type="project" value="InterPro"/>
</dbReference>
<dbReference type="GO" id="GO:0004383">
    <property type="term" value="F:guanylate cyclase activity"/>
    <property type="evidence" value="ECO:0007669"/>
    <property type="project" value="UniProtKB-EC"/>
</dbReference>
<dbReference type="GO" id="GO:0004016">
    <property type="term" value="F:adenylate cyclase activity"/>
    <property type="evidence" value="ECO:0007669"/>
    <property type="project" value="TreeGrafter"/>
</dbReference>
<keyword evidence="18" id="KW-1185">Reference proteome</keyword>
<evidence type="ECO:0000256" key="9">
    <source>
        <dbReference type="ARBA" id="ARBA00023239"/>
    </source>
</evidence>
<keyword evidence="7 13" id="KW-1133">Transmembrane helix</keyword>
<evidence type="ECO:0000256" key="2">
    <source>
        <dbReference type="ARBA" id="ARBA00012202"/>
    </source>
</evidence>
<evidence type="ECO:0000256" key="13">
    <source>
        <dbReference type="SAM" id="Phobius"/>
    </source>
</evidence>
<keyword evidence="4 13" id="KW-0812">Transmembrane</keyword>
<keyword evidence="17" id="KW-0808">Transferase</keyword>
<evidence type="ECO:0000256" key="4">
    <source>
        <dbReference type="ARBA" id="ARBA00022692"/>
    </source>
</evidence>
<dbReference type="Gene3D" id="1.10.510.10">
    <property type="entry name" value="Transferase(Phosphotransferase) domain 1"/>
    <property type="match status" value="1"/>
</dbReference>
<dbReference type="InterPro" id="IPR000719">
    <property type="entry name" value="Prot_kinase_dom"/>
</dbReference>
<keyword evidence="6 11" id="KW-0067">ATP-binding</keyword>
<keyword evidence="9" id="KW-0456">Lyase</keyword>
<keyword evidence="3" id="KW-0723">Serine/threonine-protein kinase</keyword>
<keyword evidence="17" id="KW-0418">Kinase</keyword>
<keyword evidence="14" id="KW-0732">Signal</keyword>
<dbReference type="Gene3D" id="3.30.200.20">
    <property type="entry name" value="Phosphorylase Kinase, domain 1"/>
    <property type="match status" value="1"/>
</dbReference>
<evidence type="ECO:0000256" key="12">
    <source>
        <dbReference type="SAM" id="MobiDB-lite"/>
    </source>
</evidence>
<keyword evidence="5 11" id="KW-0547">Nucleotide-binding</keyword>
<evidence type="ECO:0000256" key="3">
    <source>
        <dbReference type="ARBA" id="ARBA00022527"/>
    </source>
</evidence>
<organism evidence="17 18">
    <name type="scientific">Seminavis robusta</name>
    <dbReference type="NCBI Taxonomy" id="568900"/>
    <lineage>
        <taxon>Eukaryota</taxon>
        <taxon>Sar</taxon>
        <taxon>Stramenopiles</taxon>
        <taxon>Ochrophyta</taxon>
        <taxon>Bacillariophyta</taxon>
        <taxon>Bacillariophyceae</taxon>
        <taxon>Bacillariophycidae</taxon>
        <taxon>Naviculales</taxon>
        <taxon>Naviculaceae</taxon>
        <taxon>Seminavis</taxon>
    </lineage>
</organism>
<evidence type="ECO:0000313" key="17">
    <source>
        <dbReference type="EMBL" id="CAB9497677.1"/>
    </source>
</evidence>
<dbReference type="InterPro" id="IPR001245">
    <property type="entry name" value="Ser-Thr/Tyr_kinase_cat_dom"/>
</dbReference>
<feature type="signal peptide" evidence="14">
    <location>
        <begin position="1"/>
        <end position="25"/>
    </location>
</feature>
<dbReference type="CDD" id="cd07302">
    <property type="entry name" value="CHD"/>
    <property type="match status" value="1"/>
</dbReference>
<keyword evidence="8 13" id="KW-0472">Membrane</keyword>
<dbReference type="OrthoDB" id="421671at2759"/>
<dbReference type="Pfam" id="PF07714">
    <property type="entry name" value="PK_Tyr_Ser-Thr"/>
    <property type="match status" value="1"/>
</dbReference>
<evidence type="ECO:0000256" key="1">
    <source>
        <dbReference type="ARBA" id="ARBA00004167"/>
    </source>
</evidence>
<evidence type="ECO:0000256" key="5">
    <source>
        <dbReference type="ARBA" id="ARBA00022741"/>
    </source>
</evidence>
<dbReference type="PROSITE" id="PS00107">
    <property type="entry name" value="PROTEIN_KINASE_ATP"/>
    <property type="match status" value="1"/>
</dbReference>
<comment type="caution">
    <text evidence="17">The sequence shown here is derived from an EMBL/GenBank/DDBJ whole genome shotgun (WGS) entry which is preliminary data.</text>
</comment>
<evidence type="ECO:0000256" key="14">
    <source>
        <dbReference type="SAM" id="SignalP"/>
    </source>
</evidence>
<gene>
    <name evidence="17" type="ORF">SEMRO_24_G016210.1</name>
</gene>
<evidence type="ECO:0000256" key="10">
    <source>
        <dbReference type="ARBA" id="ARBA00023293"/>
    </source>
</evidence>
<evidence type="ECO:0000259" key="16">
    <source>
        <dbReference type="PROSITE" id="PS50125"/>
    </source>
</evidence>
<dbReference type="SUPFAM" id="SSF56112">
    <property type="entry name" value="Protein kinase-like (PK-like)"/>
    <property type="match status" value="1"/>
</dbReference>
<dbReference type="InterPro" id="IPR050401">
    <property type="entry name" value="Cyclic_nucleotide_synthase"/>
</dbReference>
<dbReference type="PRINTS" id="PR00109">
    <property type="entry name" value="TYRKINASE"/>
</dbReference>
<evidence type="ECO:0000259" key="15">
    <source>
        <dbReference type="PROSITE" id="PS50011"/>
    </source>
</evidence>
<feature type="binding site" evidence="11">
    <location>
        <position position="727"/>
    </location>
    <ligand>
        <name>ATP</name>
        <dbReference type="ChEBI" id="CHEBI:30616"/>
    </ligand>
</feature>
<evidence type="ECO:0000256" key="6">
    <source>
        <dbReference type="ARBA" id="ARBA00022840"/>
    </source>
</evidence>
<dbReference type="EC" id="4.6.1.2" evidence="2"/>
<dbReference type="PANTHER" id="PTHR11920">
    <property type="entry name" value="GUANYLYL CYCLASE"/>
    <property type="match status" value="1"/>
</dbReference>
<dbReference type="PROSITE" id="PS50011">
    <property type="entry name" value="PROTEIN_KINASE_DOM"/>
    <property type="match status" value="1"/>
</dbReference>
<sequence length="1290" mass="143874">MRPGRKSWILRWIFWALVMMPLAAAQFDTDETCSSEVEATCAQCNFWGDNDGQGPNNGKTYNCSLPGLEDFAPGGQYEGVTANYLSFLTEISTQFFPIRAKEFEACTGGRVVFSDANNIFEDPIADLGTITNQGSEVYDGYFMSYSHFPEVSALRLSEPLNDRIRQDNARLKWEDVFPKVKAMGEYRHPDGQKALEFLMYDGDFFVPVVRLDLLEKNGLPLPNTWEEVAQYVSFFNGTDLNDDGDEDDFGFCHFPRLGKSSSIIHVFVFASYCIWIVKESDPFDACPLDVVKGAGIFDWWWAEALYGTWASADQTLGTEEGFFFDVDTMEPRIGEGYGYAAQIWKELWNSGATAESDLFLEGRCAIGFAPPGSWKRLFLTPNGVHRTDANGTVVWQPTMANGEYAEPYRFKPFGSLQVVNRTTGKLTDCTKELCPKAEKIPARGHFDDNDRASVLPPSPLEGELINRVPFYWSGGLGTMIRKSAPQNRKDLLWDYFVYTNSPDTSVYDVANYRSWLDSWRYSQLVPGNNFLEAGWSEQSYVEHTNVMQWALSKEVNGAFNLRLPGLAKYTRDVAGDLTRQYIDGAIELDELLMRVDQGWKEITDQEGKLEQLSVYRASLGLEAHTEVELCRLHRELMDERDPSICRKYDETGENTAVLLGVLIPLVVLVVALIAVIIYVLKSRKDLDLVWRIEASELIFEDPPRILGKGTFGYVLKAEYRGTEVAVKRFATERSPEPKPVDPVGDVESPSGDEATNDHIYKSFSARVASSQPAIVPLVKEEAAMAPSKMGQSMSAKQSSAMVSAVKSGDEGMSVASSKGSWLGTFRSDKELSKQKAEFVEEIKKLATLRHQCVITIMGAVMAKNDSMIVLEFMEHGSLYDCLHNETMEIDGEILLPILRDIASGIRFLHAATPQIVHCDLKASNILVDGRFRAKVADFGLSTIDTDKTGAAGTPYFLAPEILRGETGNTAESDAYAFGMVIFEMYSRKDPYDGENPLEVLCAVANKAVNKRPPLPPTCPPKAQTLMMECLVGDPRRRPTFEELDLQLKRLDIATMAPLRKEDENKQEQSLDLYDLFPSHVADALKEGRKVEPESKENCTVFSCEIFNFEDISESLGPVKVPDMLQRLYGKFDELCTSHDVFKLETVNDAYLAVTGLVKDQPDHAKRMANFSIAAARAAQETLLDEDDPGRGTVGVLIGISSGPVVANVMGTKHPRYCLFGDAVTMASRMCQLSVENRIQCSEIAAILLEQQAPNLPVRPRGLMNIKGKGEGWTFFVNEGEEMGDPSVAQW</sequence>
<dbReference type="GO" id="GO:0001653">
    <property type="term" value="F:peptide receptor activity"/>
    <property type="evidence" value="ECO:0007669"/>
    <property type="project" value="TreeGrafter"/>
</dbReference>
<comment type="subcellular location">
    <subcellularLocation>
        <location evidence="1">Membrane</location>
        <topology evidence="1">Single-pass membrane protein</topology>
    </subcellularLocation>
</comment>
<dbReference type="InterPro" id="IPR011009">
    <property type="entry name" value="Kinase-like_dom_sf"/>
</dbReference>
<dbReference type="GO" id="GO:0007168">
    <property type="term" value="P:receptor guanylyl cyclase signaling pathway"/>
    <property type="evidence" value="ECO:0007669"/>
    <property type="project" value="TreeGrafter"/>
</dbReference>
<feature type="chain" id="PRO_5040292631" description="guanylate cyclase" evidence="14">
    <location>
        <begin position="26"/>
        <end position="1290"/>
    </location>
</feature>
<feature type="transmembrane region" description="Helical" evidence="13">
    <location>
        <begin position="656"/>
        <end position="680"/>
    </location>
</feature>
<dbReference type="SMART" id="SM00044">
    <property type="entry name" value="CYCc"/>
    <property type="match status" value="1"/>
</dbReference>
<feature type="compositionally biased region" description="Basic and acidic residues" evidence="12">
    <location>
        <begin position="730"/>
        <end position="739"/>
    </location>
</feature>
<dbReference type="InterPro" id="IPR008271">
    <property type="entry name" value="Ser/Thr_kinase_AS"/>
</dbReference>
<dbReference type="Proteomes" id="UP001153069">
    <property type="component" value="Unassembled WGS sequence"/>
</dbReference>
<dbReference type="EMBL" id="CAICTM010000024">
    <property type="protein sequence ID" value="CAB9497677.1"/>
    <property type="molecule type" value="Genomic_DNA"/>
</dbReference>
<proteinExistence type="predicted"/>